<dbReference type="EMBL" id="JAGIOO010000001">
    <property type="protein sequence ID" value="MBP2472079.1"/>
    <property type="molecule type" value="Genomic_DNA"/>
</dbReference>
<gene>
    <name evidence="1" type="ORF">JOF53_000951</name>
</gene>
<dbReference type="Proteomes" id="UP001519363">
    <property type="component" value="Unassembled WGS sequence"/>
</dbReference>
<reference evidence="1 2" key="1">
    <citation type="submission" date="2021-03" db="EMBL/GenBank/DDBJ databases">
        <title>Sequencing the genomes of 1000 actinobacteria strains.</title>
        <authorList>
            <person name="Klenk H.-P."/>
        </authorList>
    </citation>
    <scope>NUCLEOTIDE SEQUENCE [LARGE SCALE GENOMIC DNA]</scope>
    <source>
        <strain evidence="1 2">DSM 44580</strain>
    </source>
</reference>
<organism evidence="1 2">
    <name type="scientific">Crossiella equi</name>
    <dbReference type="NCBI Taxonomy" id="130796"/>
    <lineage>
        <taxon>Bacteria</taxon>
        <taxon>Bacillati</taxon>
        <taxon>Actinomycetota</taxon>
        <taxon>Actinomycetes</taxon>
        <taxon>Pseudonocardiales</taxon>
        <taxon>Pseudonocardiaceae</taxon>
        <taxon>Crossiella</taxon>
    </lineage>
</organism>
<proteinExistence type="predicted"/>
<comment type="caution">
    <text evidence="1">The sequence shown here is derived from an EMBL/GenBank/DDBJ whole genome shotgun (WGS) entry which is preliminary data.</text>
</comment>
<keyword evidence="2" id="KW-1185">Reference proteome</keyword>
<name>A0ABS5A661_9PSEU</name>
<accession>A0ABS5A661</accession>
<evidence type="ECO:0000313" key="2">
    <source>
        <dbReference type="Proteomes" id="UP001519363"/>
    </source>
</evidence>
<evidence type="ECO:0000313" key="1">
    <source>
        <dbReference type="EMBL" id="MBP2472079.1"/>
    </source>
</evidence>
<dbReference type="RefSeq" id="WP_143342452.1">
    <property type="nucleotide sequence ID" value="NZ_JAGIOO010000001.1"/>
</dbReference>
<sequence>MPVVEFFSAQQRKLLDRAARRAPDLGSPQPCVVELHGRRVLFYEQMHPAVPGDPTARTRLLACGSALANVVVALRAMGWRSTVCFPVRSRQPDLLAVVTAARVEPPSAADHARYAAITRVRRHTAHLPLSGEPLTGVQAQPLLVAAREIRVRAHWLCPVAALAVADALAGAAHTPKQVRGLTGGMLVVTGGDERADVVRAGAALQRVRLAAAEGGLAAGPLVAPFHDPGLRGELARRFGLGGVPQLAVGVRARAVSGVPVVAPLEGAEASGERPRPKPE</sequence>
<dbReference type="Gene3D" id="3.40.109.10">
    <property type="entry name" value="NADH Oxidase"/>
    <property type="match status" value="1"/>
</dbReference>
<dbReference type="InterPro" id="IPR000415">
    <property type="entry name" value="Nitroreductase-like"/>
</dbReference>
<protein>
    <submittedName>
        <fullName evidence="1">Uncharacterized protein</fullName>
    </submittedName>
</protein>